<dbReference type="Gene3D" id="2.130.10.10">
    <property type="entry name" value="YVTN repeat-like/Quinoprotein amine dehydrogenase"/>
    <property type="match status" value="4"/>
</dbReference>
<dbReference type="PRINTS" id="PR00320">
    <property type="entry name" value="GPROTEINBRPT"/>
</dbReference>
<dbReference type="Proteomes" id="UP000265631">
    <property type="component" value="Unassembled WGS sequence"/>
</dbReference>
<feature type="repeat" description="WD" evidence="3">
    <location>
        <begin position="1062"/>
        <end position="1097"/>
    </location>
</feature>
<dbReference type="InterPro" id="IPR007111">
    <property type="entry name" value="NACHT_NTPase"/>
</dbReference>
<name>A0A395M703_9HYPO</name>
<evidence type="ECO:0000256" key="2">
    <source>
        <dbReference type="ARBA" id="ARBA00022737"/>
    </source>
</evidence>
<dbReference type="CDD" id="cd00200">
    <property type="entry name" value="WD40"/>
    <property type="match status" value="1"/>
</dbReference>
<dbReference type="SMART" id="SM00320">
    <property type="entry name" value="WD40"/>
    <property type="match status" value="8"/>
</dbReference>
<feature type="repeat" description="WD" evidence="3">
    <location>
        <begin position="936"/>
        <end position="977"/>
    </location>
</feature>
<dbReference type="Pfam" id="PF24883">
    <property type="entry name" value="NPHP3_N"/>
    <property type="match status" value="1"/>
</dbReference>
<feature type="domain" description="NACHT" evidence="5">
    <location>
        <begin position="378"/>
        <end position="532"/>
    </location>
</feature>
<dbReference type="InterPro" id="IPR020472">
    <property type="entry name" value="WD40_PAC1"/>
</dbReference>
<dbReference type="InterPro" id="IPR027417">
    <property type="entry name" value="P-loop_NTPase"/>
</dbReference>
<keyword evidence="2" id="KW-0677">Repeat</keyword>
<feature type="repeat" description="WD" evidence="3">
    <location>
        <begin position="1107"/>
        <end position="1139"/>
    </location>
</feature>
<sequence length="1147" mass="127673">MVSLTERLKAKLGRKAPLKPLDAQARPVSNTTESHPPARPDSNKSPTSLPERLWDQAYDQAKASNLSTVSVYEKILSARLREQDANISEYPDSAELESQKNEIAHTADERRGQMQRLVNHGLRRTERDAELKQGMEDGIQAALAVKEVVDKAVQASPEAAIAWVGVCFALEIMMNPLTQASSNRRGIAYVLSRMDWYWNLSSLLLDENITEANSQPLRGELEKVVTDLYSRLLLFQMKSVCYYHRGRLSVFARDLIKLNDWDGELSAIQAAEAAVQADSAQYNTVSIRNRLGEIAETARSQNVKLDSISSAIREQTRQQEMIHETSADNTCLAELRLTDPRDDRRRIEETKGGLLKDSYRWVLENTGFQRWRNDPQNPLLWIKADPGKGKTMLLCGVIDELQQSMGATDLLSYFFCQASDSRINNANAVLRGLMYVLICQQPSLISHVRKKYDHAGKTLFEDANAWIALSDMFKAMVQDLEKRNTVLVVDALDECIADLPKLLDLVVSTSSSSTPIKWLLSSRNESHIEQKLRAIDAQGKLSLELKENAEHVSHAVNIYIDTKLSHLESMEDEDLMIQVREVLRQKANGTFLWVALVVRELEKPECWDPLQVVQEAPEDLYQFYDRMMTQIENLAARNSEMCRRMLAIATLAYRPLSLMELGSLCALTTSQGSALAKISRKLVAMCGSFLTVRDDQVYLVHQSAKDYLSSKMGDTVFPSESQIHHTLFARSLELMSGTLKRDIYDLIEPGFLMDQFQVPVNDPLAHVHYSCIYWVDHLHYSILGKSSKDDGSVQKLLQERVTNEFLRKKFLYWLEALSLLAFCHDSTRLASASNDNTIKTWDTNSGTNFQTLKGHTSSISSVAFSHDSVQIASASDDKTVKVWDASSGICLKTLEGHDGCVKSVVFSYDSARLASASDDTTARIWDASSGICLQILKRHSDSVYSVAFTHDATQLATASRDRTIKVWDANSGECLQTLEGHAGQVNSVAFSHDSVLLVSASDDGTVKIWDATSGAILQTLEGHGGYVQSVVFSDDSTRLASASDDNTAKVWDVSSGACLHTLKGHSKYVRSVAFSHDSTRLASTSKDGTVKIWDVSSNSGGTFPPTPMGHSDLVNSVNFSHDSAYLASASDDRTVRIWDHSLITPPG</sequence>
<evidence type="ECO:0000256" key="3">
    <source>
        <dbReference type="PROSITE-ProRule" id="PRU00221"/>
    </source>
</evidence>
<dbReference type="InterPro" id="IPR050349">
    <property type="entry name" value="WD_LIS1/nudF_dynein_reg"/>
</dbReference>
<dbReference type="InterPro" id="IPR001680">
    <property type="entry name" value="WD40_rpt"/>
</dbReference>
<accession>A0A395M703</accession>
<organism evidence="6 7">
    <name type="scientific">Fusarium flagelliforme</name>
    <dbReference type="NCBI Taxonomy" id="2675880"/>
    <lineage>
        <taxon>Eukaryota</taxon>
        <taxon>Fungi</taxon>
        <taxon>Dikarya</taxon>
        <taxon>Ascomycota</taxon>
        <taxon>Pezizomycotina</taxon>
        <taxon>Sordariomycetes</taxon>
        <taxon>Hypocreomycetidae</taxon>
        <taxon>Hypocreales</taxon>
        <taxon>Nectriaceae</taxon>
        <taxon>Fusarium</taxon>
        <taxon>Fusarium incarnatum-equiseti species complex</taxon>
    </lineage>
</organism>
<dbReference type="AlphaFoldDB" id="A0A395M703"/>
<feature type="repeat" description="WD" evidence="3">
    <location>
        <begin position="852"/>
        <end position="893"/>
    </location>
</feature>
<feature type="repeat" description="WD" evidence="3">
    <location>
        <begin position="894"/>
        <end position="935"/>
    </location>
</feature>
<reference evidence="6 7" key="1">
    <citation type="journal article" date="2018" name="PLoS Pathog.">
        <title>Evolution of structural diversity of trichothecenes, a family of toxins produced by plant pathogenic and entomopathogenic fungi.</title>
        <authorList>
            <person name="Proctor R.H."/>
            <person name="McCormick S.P."/>
            <person name="Kim H.S."/>
            <person name="Cardoza R.E."/>
            <person name="Stanley A.M."/>
            <person name="Lindo L."/>
            <person name="Kelly A."/>
            <person name="Brown D.W."/>
            <person name="Lee T."/>
            <person name="Vaughan M.M."/>
            <person name="Alexander N.J."/>
            <person name="Busman M."/>
            <person name="Gutierrez S."/>
        </authorList>
    </citation>
    <scope>NUCLEOTIDE SEQUENCE [LARGE SCALE GENOMIC DNA]</scope>
    <source>
        <strain evidence="6 7">NRRL 13405</strain>
    </source>
</reference>
<keyword evidence="1 3" id="KW-0853">WD repeat</keyword>
<dbReference type="InterPro" id="IPR031359">
    <property type="entry name" value="NACHT_N"/>
</dbReference>
<dbReference type="InterPro" id="IPR019775">
    <property type="entry name" value="WD40_repeat_CS"/>
</dbReference>
<dbReference type="InterPro" id="IPR056884">
    <property type="entry name" value="NPHP3-like_N"/>
</dbReference>
<dbReference type="InterPro" id="IPR036322">
    <property type="entry name" value="WD40_repeat_dom_sf"/>
</dbReference>
<dbReference type="Gene3D" id="3.40.50.300">
    <property type="entry name" value="P-loop containing nucleotide triphosphate hydrolases"/>
    <property type="match status" value="1"/>
</dbReference>
<gene>
    <name evidence="6" type="ORF">FIE12Z_12133</name>
</gene>
<dbReference type="FunFam" id="3.40.50.300:FF:001638">
    <property type="entry name" value="NACHT and WD40 domain protein"/>
    <property type="match status" value="1"/>
</dbReference>
<keyword evidence="7" id="KW-1185">Reference proteome</keyword>
<evidence type="ECO:0000313" key="7">
    <source>
        <dbReference type="Proteomes" id="UP000265631"/>
    </source>
</evidence>
<comment type="caution">
    <text evidence="6">The sequence shown here is derived from an EMBL/GenBank/DDBJ whole genome shotgun (WGS) entry which is preliminary data.</text>
</comment>
<evidence type="ECO:0000256" key="1">
    <source>
        <dbReference type="ARBA" id="ARBA00022574"/>
    </source>
</evidence>
<protein>
    <submittedName>
        <fullName evidence="6">Nwd1 protein</fullName>
    </submittedName>
</protein>
<dbReference type="PROSITE" id="PS50294">
    <property type="entry name" value="WD_REPEATS_REGION"/>
    <property type="match status" value="7"/>
</dbReference>
<dbReference type="EMBL" id="PXXK01000525">
    <property type="protein sequence ID" value="RFN43630.1"/>
    <property type="molecule type" value="Genomic_DNA"/>
</dbReference>
<dbReference type="PROSITE" id="PS50082">
    <property type="entry name" value="WD_REPEATS_2"/>
    <property type="match status" value="8"/>
</dbReference>
<feature type="repeat" description="WD" evidence="3">
    <location>
        <begin position="820"/>
        <end position="851"/>
    </location>
</feature>
<feature type="region of interest" description="Disordered" evidence="4">
    <location>
        <begin position="1"/>
        <end position="49"/>
    </location>
</feature>
<feature type="repeat" description="WD" evidence="3">
    <location>
        <begin position="978"/>
        <end position="1019"/>
    </location>
</feature>
<evidence type="ECO:0000259" key="5">
    <source>
        <dbReference type="PROSITE" id="PS50837"/>
    </source>
</evidence>
<dbReference type="PROSITE" id="PS00678">
    <property type="entry name" value="WD_REPEATS_1"/>
    <property type="match status" value="7"/>
</dbReference>
<evidence type="ECO:0000313" key="6">
    <source>
        <dbReference type="EMBL" id="RFN43630.1"/>
    </source>
</evidence>
<dbReference type="PROSITE" id="PS50837">
    <property type="entry name" value="NACHT"/>
    <property type="match status" value="1"/>
</dbReference>
<dbReference type="PANTHER" id="PTHR44129">
    <property type="entry name" value="WD REPEAT-CONTAINING PROTEIN POP1"/>
    <property type="match status" value="1"/>
</dbReference>
<dbReference type="STRING" id="2594813.A0A395M703"/>
<proteinExistence type="predicted"/>
<dbReference type="Pfam" id="PF17100">
    <property type="entry name" value="NACHT_N"/>
    <property type="match status" value="1"/>
</dbReference>
<feature type="repeat" description="WD" evidence="3">
    <location>
        <begin position="1020"/>
        <end position="1061"/>
    </location>
</feature>
<dbReference type="Pfam" id="PF00400">
    <property type="entry name" value="WD40"/>
    <property type="match status" value="8"/>
</dbReference>
<dbReference type="InterPro" id="IPR015943">
    <property type="entry name" value="WD40/YVTN_repeat-like_dom_sf"/>
</dbReference>
<dbReference type="SUPFAM" id="SSF50978">
    <property type="entry name" value="WD40 repeat-like"/>
    <property type="match status" value="1"/>
</dbReference>
<evidence type="ECO:0000256" key="4">
    <source>
        <dbReference type="SAM" id="MobiDB-lite"/>
    </source>
</evidence>